<reference evidence="2" key="1">
    <citation type="submission" date="2023-03" db="EMBL/GenBank/DDBJ databases">
        <title>Mating type loci evolution in Malassezia.</title>
        <authorList>
            <person name="Coelho M.A."/>
        </authorList>
    </citation>
    <scope>NUCLEOTIDE SEQUENCE</scope>
    <source>
        <strain evidence="2">CBS 9431</strain>
    </source>
</reference>
<organism evidence="2 3">
    <name type="scientific">Malassezia japonica</name>
    <dbReference type="NCBI Taxonomy" id="223818"/>
    <lineage>
        <taxon>Eukaryota</taxon>
        <taxon>Fungi</taxon>
        <taxon>Dikarya</taxon>
        <taxon>Basidiomycota</taxon>
        <taxon>Ustilaginomycotina</taxon>
        <taxon>Malasseziomycetes</taxon>
        <taxon>Malasseziales</taxon>
        <taxon>Malasseziaceae</taxon>
        <taxon>Malassezia</taxon>
    </lineage>
</organism>
<keyword evidence="3" id="KW-1185">Reference proteome</keyword>
<name>A0AAF0F7J3_9BASI</name>
<accession>A0AAF0F7J3</accession>
<evidence type="ECO:0000313" key="3">
    <source>
        <dbReference type="Proteomes" id="UP001217754"/>
    </source>
</evidence>
<feature type="region of interest" description="Disordered" evidence="1">
    <location>
        <begin position="272"/>
        <end position="363"/>
    </location>
</feature>
<evidence type="ECO:0000313" key="2">
    <source>
        <dbReference type="EMBL" id="WFD41156.1"/>
    </source>
</evidence>
<feature type="compositionally biased region" description="Basic and acidic residues" evidence="1">
    <location>
        <begin position="272"/>
        <end position="296"/>
    </location>
</feature>
<dbReference type="AlphaFoldDB" id="A0AAF0F7J3"/>
<evidence type="ECO:0000256" key="1">
    <source>
        <dbReference type="SAM" id="MobiDB-lite"/>
    </source>
</evidence>
<dbReference type="RefSeq" id="XP_060124053.1">
    <property type="nucleotide sequence ID" value="XM_060268070.1"/>
</dbReference>
<protein>
    <submittedName>
        <fullName evidence="2">Uncharacterized protein</fullName>
    </submittedName>
</protein>
<dbReference type="GeneID" id="85227802"/>
<dbReference type="EMBL" id="CP119966">
    <property type="protein sequence ID" value="WFD41156.1"/>
    <property type="molecule type" value="Genomic_DNA"/>
</dbReference>
<dbReference type="Proteomes" id="UP001217754">
    <property type="component" value="Chromosome 9"/>
</dbReference>
<gene>
    <name evidence="2" type="ORF">MJAP1_004151</name>
</gene>
<proteinExistence type="predicted"/>
<sequence length="467" mass="51579">MATQEGALRQQCGDATRAFLQKEYMTSLLMIERGVELACADSRQGITHDVVLLERLLVLRYTAMVTVYTNSSVRERVMNSLEHTPESPEDAHARAHAVLQVLQAPAGALYTMLWYASLDVLHGTPNPPYPHTLDPSEELTPLILRVPGALLTSAILAALRLDTYASKGPAYARGDAETSARATCARQTCEWYFSALLTPDGQEVSKAGGTYERVLRIYTLQVLGVHLQDWNYAHDFVGYSSLPEDAKLALFGEIDAMRQEIDARAKREREALQEARAQYEEEKKRRAQAAHDEAHKAPAPSVVPTDEPAPAPAPVEQDSAPTALPPPPARPSGASLQRTPSIRRKGRTARASAEDDAASHAATREHLQTFLARRPTEEPAEVPRGLSYGHVRHMLFSYVTRKRVLILLLALATLAGALAPRAASSRRPSLQSWPRVAIQRLWDTLRMYVFSLQAPTNTIRGTQVTYL</sequence>